<dbReference type="HOGENOM" id="CLU_1156667_0_0_1"/>
<feature type="region of interest" description="Disordered" evidence="9">
    <location>
        <begin position="198"/>
        <end position="218"/>
    </location>
</feature>
<dbReference type="InterPro" id="IPR012337">
    <property type="entry name" value="RNaseH-like_sf"/>
</dbReference>
<reference evidence="11 12" key="1">
    <citation type="journal article" date="2011" name="Proc. Natl. Acad. Sci. U.S.A.">
        <title>Evolutionary erosion of yeast sex chromosomes by mating-type switching accidents.</title>
        <authorList>
            <person name="Gordon J.L."/>
            <person name="Armisen D."/>
            <person name="Proux-Wera E."/>
            <person name="Oheigeartaigh S.S."/>
            <person name="Byrne K.P."/>
            <person name="Wolfe K.H."/>
        </authorList>
    </citation>
    <scope>NUCLEOTIDE SEQUENCE [LARGE SCALE GENOMIC DNA]</scope>
    <source>
        <strain evidence="12">ATCC 10597 / BCRC 20456 / CBS 421 / NBRC 0211 / NRRL Y-12639</strain>
    </source>
</reference>
<evidence type="ECO:0000256" key="2">
    <source>
        <dbReference type="ARBA" id="ARBA00004123"/>
    </source>
</evidence>
<comment type="function">
    <text evidence="7">Reverse transcriptase/ribonuclease H (RT) is a multifunctional enzyme that catalyzes the conversion of the retro-elements RNA genome into dsDNA within the VLP. The enzyme displays a DNA polymerase activity that can copy either DNA or RNA templates, and a ribonuclease H (RNase H) activity that cleaves the RNA strand of RNA-DNA heteroduplexes during plus-strand synthesis and hydrolyzes RNA primers. The conversion leads to a linear dsDNA copy of the retrotransposon that includes long terminal repeats (LTRs) at both ends.</text>
</comment>
<evidence type="ECO:0000256" key="6">
    <source>
        <dbReference type="ARBA" id="ARBA00023242"/>
    </source>
</evidence>
<dbReference type="RefSeq" id="XP_003669020.1">
    <property type="nucleotide sequence ID" value="XM_003668972.1"/>
</dbReference>
<proteinExistence type="predicted"/>
<dbReference type="GO" id="GO:0003723">
    <property type="term" value="F:RNA binding"/>
    <property type="evidence" value="ECO:0007669"/>
    <property type="project" value="UniProtKB-KW"/>
</dbReference>
<evidence type="ECO:0000256" key="3">
    <source>
        <dbReference type="ARBA" id="ARBA00004496"/>
    </source>
</evidence>
<accession>G0W7L6</accession>
<dbReference type="GO" id="GO:0005737">
    <property type="term" value="C:cytoplasm"/>
    <property type="evidence" value="ECO:0007669"/>
    <property type="project" value="UniProtKB-SubCell"/>
</dbReference>
<evidence type="ECO:0000256" key="9">
    <source>
        <dbReference type="SAM" id="MobiDB-lite"/>
    </source>
</evidence>
<dbReference type="SUPFAM" id="SSF53098">
    <property type="entry name" value="Ribonuclease H-like"/>
    <property type="match status" value="1"/>
</dbReference>
<dbReference type="InterPro" id="IPR050951">
    <property type="entry name" value="Retrovirus_Pol_polyprotein"/>
</dbReference>
<evidence type="ECO:0000256" key="7">
    <source>
        <dbReference type="ARBA" id="ARBA00025590"/>
    </source>
</evidence>
<dbReference type="PANTHER" id="PTHR37984:SF5">
    <property type="entry name" value="PROTEIN NYNRIN-LIKE"/>
    <property type="match status" value="1"/>
</dbReference>
<dbReference type="GO" id="GO:0015074">
    <property type="term" value="P:DNA integration"/>
    <property type="evidence" value="ECO:0007669"/>
    <property type="project" value="InterPro"/>
</dbReference>
<sequence length="234" mass="26628">MVSIIEQYTRTCPQCQRNKHSRVLRPGIFQPLAVPYCPWSSIGIDFVSGMKEAHNFDCVLVVIDRLTKMARFIPTKKTIDTSDCADLLINHIICHHGVPDEIVSDRDRLFTGVKFGTVSDKDYEFTLNSPHRITQPPERTNDTMGKIIASYTNQHATDWPMYWSVAAFAYNNTYQSSIKTTPFFPSYGFHPKLPGFTNPILDHSQNNNEQQTPGTSQSNLDYHLQALQNIMVSI</sequence>
<keyword evidence="12" id="KW-1185">Reference proteome</keyword>
<dbReference type="InterPro" id="IPR036397">
    <property type="entry name" value="RNaseH_sf"/>
</dbReference>
<name>G0W7L6_NAUDC</name>
<evidence type="ECO:0000259" key="10">
    <source>
        <dbReference type="PROSITE" id="PS50994"/>
    </source>
</evidence>
<dbReference type="OMA" id="IWARECS"/>
<dbReference type="Proteomes" id="UP000000689">
    <property type="component" value="Chromosome 3"/>
</dbReference>
<feature type="domain" description="Integrase catalytic" evidence="10">
    <location>
        <begin position="34"/>
        <end position="193"/>
    </location>
</feature>
<dbReference type="Gene3D" id="3.30.420.10">
    <property type="entry name" value="Ribonuclease H-like superfamily/Ribonuclease H"/>
    <property type="match status" value="1"/>
</dbReference>
<evidence type="ECO:0000313" key="12">
    <source>
        <dbReference type="Proteomes" id="UP000000689"/>
    </source>
</evidence>
<keyword evidence="4" id="KW-0963">Cytoplasm</keyword>
<dbReference type="GO" id="GO:0004523">
    <property type="term" value="F:RNA-DNA hybrid ribonuclease activity"/>
    <property type="evidence" value="ECO:0007669"/>
    <property type="project" value="UniProtKB-EC"/>
</dbReference>
<dbReference type="STRING" id="1071378.G0W7L6"/>
<dbReference type="OrthoDB" id="4067902at2759"/>
<dbReference type="InterPro" id="IPR001584">
    <property type="entry name" value="Integrase_cat-core"/>
</dbReference>
<keyword evidence="6" id="KW-0539">Nucleus</keyword>
<dbReference type="EMBL" id="HE580269">
    <property type="protein sequence ID" value="CCD23777.1"/>
    <property type="molecule type" value="Genomic_DNA"/>
</dbReference>
<organism evidence="11 12">
    <name type="scientific">Naumovozyma dairenensis (strain ATCC 10597 / BCRC 20456 / CBS 421 / NBRC 0211 / NRRL Y-12639)</name>
    <name type="common">Saccharomyces dairenensis</name>
    <dbReference type="NCBI Taxonomy" id="1071378"/>
    <lineage>
        <taxon>Eukaryota</taxon>
        <taxon>Fungi</taxon>
        <taxon>Dikarya</taxon>
        <taxon>Ascomycota</taxon>
        <taxon>Saccharomycotina</taxon>
        <taxon>Saccharomycetes</taxon>
        <taxon>Saccharomycetales</taxon>
        <taxon>Saccharomycetaceae</taxon>
        <taxon>Naumovozyma</taxon>
    </lineage>
</organism>
<keyword evidence="5" id="KW-0694">RNA-binding</keyword>
<evidence type="ECO:0000256" key="1">
    <source>
        <dbReference type="ARBA" id="ARBA00000077"/>
    </source>
</evidence>
<comment type="function">
    <text evidence="8">Integrase (IN) targets the VLP to the nucleus, where a subparticle preintegration complex (PIC) containing at least integrase and the newly synthesized dsDNA copy of the retrotransposon must transit the nuclear membrane. Once in the nucleus, integrase performs the integration of the dsDNA into the host genome.</text>
</comment>
<dbReference type="PANTHER" id="PTHR37984">
    <property type="entry name" value="PROTEIN CBG26694"/>
    <property type="match status" value="1"/>
</dbReference>
<dbReference type="KEGG" id="ndi:NDAI_0C01160"/>
<dbReference type="AlphaFoldDB" id="G0W7L6"/>
<comment type="catalytic activity">
    <reaction evidence="1">
        <text>Endonucleolytic cleavage to 5'-phosphomonoester.</text>
        <dbReference type="EC" id="3.1.26.4"/>
    </reaction>
</comment>
<dbReference type="eggNOG" id="KOG0017">
    <property type="taxonomic scope" value="Eukaryota"/>
</dbReference>
<evidence type="ECO:0000256" key="4">
    <source>
        <dbReference type="ARBA" id="ARBA00022490"/>
    </source>
</evidence>
<dbReference type="GO" id="GO:0005634">
    <property type="term" value="C:nucleus"/>
    <property type="evidence" value="ECO:0007669"/>
    <property type="project" value="UniProtKB-SubCell"/>
</dbReference>
<evidence type="ECO:0000256" key="8">
    <source>
        <dbReference type="ARBA" id="ARBA00025615"/>
    </source>
</evidence>
<comment type="subcellular location">
    <subcellularLocation>
        <location evidence="3">Cytoplasm</location>
    </subcellularLocation>
    <subcellularLocation>
        <location evidence="2">Nucleus</location>
    </subcellularLocation>
</comment>
<evidence type="ECO:0000313" key="11">
    <source>
        <dbReference type="EMBL" id="CCD23777.1"/>
    </source>
</evidence>
<dbReference type="PROSITE" id="PS50994">
    <property type="entry name" value="INTEGRASE"/>
    <property type="match status" value="1"/>
</dbReference>
<feature type="compositionally biased region" description="Polar residues" evidence="9">
    <location>
        <begin position="203"/>
        <end position="218"/>
    </location>
</feature>
<gene>
    <name evidence="11" type="primary">NDAI0C01160</name>
    <name evidence="11" type="ordered locus">NDAI_0C01160</name>
</gene>
<evidence type="ECO:0000256" key="5">
    <source>
        <dbReference type="ARBA" id="ARBA00022884"/>
    </source>
</evidence>
<protein>
    <recommendedName>
        <fullName evidence="10">Integrase catalytic domain-containing protein</fullName>
    </recommendedName>
</protein>
<dbReference type="GeneID" id="11496392"/>